<dbReference type="NCBIfam" id="TIGR00032">
    <property type="entry name" value="argG"/>
    <property type="match status" value="1"/>
</dbReference>
<reference evidence="12 13" key="1">
    <citation type="submission" date="2013-08" db="EMBL/GenBank/DDBJ databases">
        <title>An opportunistic ruminal bacterium that causes liver abscesses in cattle.</title>
        <authorList>
            <person name="Benahmed F.H."/>
            <person name="Rasmussen M."/>
            <person name="Harbottle H."/>
            <person name="Soppet D."/>
            <person name="Nagaraja T.G."/>
            <person name="Davidson M."/>
        </authorList>
    </citation>
    <scope>NUCLEOTIDE SEQUENCE [LARGE SCALE GENOMIC DNA]</scope>
    <source>
        <strain evidence="12 13">B35</strain>
    </source>
</reference>
<dbReference type="InterPro" id="IPR048268">
    <property type="entry name" value="Arginosuc_syn_C"/>
</dbReference>
<dbReference type="InterPro" id="IPR018223">
    <property type="entry name" value="Arginosuc_synth_CS"/>
</dbReference>
<dbReference type="UniPathway" id="UPA00068">
    <property type="reaction ID" value="UER00113"/>
</dbReference>
<dbReference type="GO" id="GO:0005524">
    <property type="term" value="F:ATP binding"/>
    <property type="evidence" value="ECO:0007669"/>
    <property type="project" value="UniProtKB-UniRule"/>
</dbReference>
<feature type="binding site" evidence="9">
    <location>
        <begin position="9"/>
        <end position="17"/>
    </location>
    <ligand>
        <name>ATP</name>
        <dbReference type="ChEBI" id="CHEBI:30616"/>
    </ligand>
</feature>
<accession>A0A017H4K2</accession>
<dbReference type="GO" id="GO:0000053">
    <property type="term" value="P:argininosuccinate metabolic process"/>
    <property type="evidence" value="ECO:0007669"/>
    <property type="project" value="TreeGrafter"/>
</dbReference>
<evidence type="ECO:0000256" key="8">
    <source>
        <dbReference type="ARBA" id="ARBA00022840"/>
    </source>
</evidence>
<dbReference type="GO" id="GO:0005737">
    <property type="term" value="C:cytoplasm"/>
    <property type="evidence" value="ECO:0007669"/>
    <property type="project" value="UniProtKB-SubCell"/>
</dbReference>
<dbReference type="PANTHER" id="PTHR11587">
    <property type="entry name" value="ARGININOSUCCINATE SYNTHASE"/>
    <property type="match status" value="1"/>
</dbReference>
<feature type="binding site" evidence="9">
    <location>
        <position position="92"/>
    </location>
    <ligand>
        <name>L-citrulline</name>
        <dbReference type="ChEBI" id="CHEBI:57743"/>
    </ligand>
</feature>
<dbReference type="SUPFAM" id="SSF52402">
    <property type="entry name" value="Adenine nucleotide alpha hydrolases-like"/>
    <property type="match status" value="1"/>
</dbReference>
<dbReference type="PANTHER" id="PTHR11587:SF2">
    <property type="entry name" value="ARGININOSUCCINATE SYNTHASE"/>
    <property type="match status" value="1"/>
</dbReference>
<dbReference type="SUPFAM" id="SSF69864">
    <property type="entry name" value="Argininosuccinate synthetase, C-terminal domain"/>
    <property type="match status" value="1"/>
</dbReference>
<keyword evidence="6 9" id="KW-0028">Amino-acid biosynthesis</keyword>
<dbReference type="Pfam" id="PF00764">
    <property type="entry name" value="Arginosuc_synth"/>
    <property type="match status" value="1"/>
</dbReference>
<dbReference type="HAMAP" id="MF_00005">
    <property type="entry name" value="Arg_succ_synth_type1"/>
    <property type="match status" value="1"/>
</dbReference>
<organism evidence="12 13">
    <name type="scientific">Fusobacterium necrophorum subsp. funduliforme B35</name>
    <dbReference type="NCBI Taxonomy" id="1226633"/>
    <lineage>
        <taxon>Bacteria</taxon>
        <taxon>Fusobacteriati</taxon>
        <taxon>Fusobacteriota</taxon>
        <taxon>Fusobacteriia</taxon>
        <taxon>Fusobacteriales</taxon>
        <taxon>Fusobacteriaceae</taxon>
        <taxon>Fusobacterium</taxon>
    </lineage>
</organism>
<dbReference type="NCBIfam" id="NF001770">
    <property type="entry name" value="PRK00509.1"/>
    <property type="match status" value="1"/>
</dbReference>
<comment type="caution">
    <text evidence="12">The sequence shown here is derived from an EMBL/GenBank/DDBJ whole genome shotgun (WGS) entry which is preliminary data.</text>
</comment>
<proteinExistence type="inferred from homology"/>
<evidence type="ECO:0000259" key="10">
    <source>
        <dbReference type="Pfam" id="PF00764"/>
    </source>
</evidence>
<dbReference type="InterPro" id="IPR001518">
    <property type="entry name" value="Arginosuc_synth"/>
</dbReference>
<feature type="domain" description="Arginosuccinate synthase C-terminal" evidence="11">
    <location>
        <begin position="176"/>
        <end position="394"/>
    </location>
</feature>
<dbReference type="InterPro" id="IPR024074">
    <property type="entry name" value="AS_cat/multimer_dom_body"/>
</dbReference>
<feature type="binding site" evidence="9">
    <location>
        <position position="263"/>
    </location>
    <ligand>
        <name>L-citrulline</name>
        <dbReference type="ChEBI" id="CHEBI:57743"/>
    </ligand>
</feature>
<dbReference type="Gene3D" id="1.20.5.470">
    <property type="entry name" value="Single helix bin"/>
    <property type="match status" value="1"/>
</dbReference>
<comment type="similarity">
    <text evidence="9">Belongs to the argininosuccinate synthase family. Type 1 subfamily.</text>
</comment>
<feature type="binding site" evidence="9">
    <location>
        <position position="186"/>
    </location>
    <ligand>
        <name>L-citrulline</name>
        <dbReference type="ChEBI" id="CHEBI:57743"/>
    </ligand>
</feature>
<comment type="pathway">
    <text evidence="1 9">Amino-acid biosynthesis; L-arginine biosynthesis; L-arginine from L-ornithine and carbamoyl phosphate: step 2/3.</text>
</comment>
<evidence type="ECO:0000256" key="3">
    <source>
        <dbReference type="ARBA" id="ARBA00012286"/>
    </source>
</evidence>
<feature type="binding site" evidence="9">
    <location>
        <position position="124"/>
    </location>
    <ligand>
        <name>L-aspartate</name>
        <dbReference type="ChEBI" id="CHEBI:29991"/>
    </ligand>
</feature>
<evidence type="ECO:0000259" key="11">
    <source>
        <dbReference type="Pfam" id="PF20979"/>
    </source>
</evidence>
<sequence>MKKEKIVLAYSGGLDTSVIVPWLQEHYQAEVICVAVDVGQQENFQQVEERAYKIGASKFYHVDKKKEFVEEYLFPTLQAGAKYENKYLLGTSTARPVIAKALVEIAKQEKADYIAHGATGKGNDQVRFELGIKALAPEMKIIAPWRIWNLQSRSDEIAYLEKHGIDLPFPSKKHSYSQDENLFHISHEGNELEQPEKEPNYSNFLKFISPLEHTPEEPEYLRIGFQQGIPVSLNGEKMDGISLLQKLNTICGKHGIGCIDMVENRLVGMKSRGVYETPGGTALYFAHEELERLCLDRETFHKKIELSFLFAKLVYNGQWFTRLRKALSAFVEVTQEYVTGEVTLKLYKGNILLAGSSSPYSLYSEAFSTFEKDEVYHQKDAEGFINLFGLGIKIESLLRNNKK</sequence>
<feature type="binding site" evidence="9">
    <location>
        <position position="123"/>
    </location>
    <ligand>
        <name>L-citrulline</name>
        <dbReference type="ChEBI" id="CHEBI:57743"/>
    </ligand>
</feature>
<dbReference type="RefSeq" id="WP_005957408.1">
    <property type="nucleotide sequence ID" value="NZ_AOJP01000005.1"/>
</dbReference>
<feature type="binding site" evidence="9">
    <location>
        <position position="117"/>
    </location>
    <ligand>
        <name>ATP</name>
        <dbReference type="ChEBI" id="CHEBI:30616"/>
    </ligand>
</feature>
<feature type="binding site" evidence="9">
    <location>
        <position position="127"/>
    </location>
    <ligand>
        <name>L-citrulline</name>
        <dbReference type="ChEBI" id="CHEBI:57743"/>
    </ligand>
</feature>
<name>A0A017H4K2_9FUSO</name>
<evidence type="ECO:0000256" key="9">
    <source>
        <dbReference type="HAMAP-Rule" id="MF_00005"/>
    </source>
</evidence>
<evidence type="ECO:0000256" key="7">
    <source>
        <dbReference type="ARBA" id="ARBA00022741"/>
    </source>
</evidence>
<dbReference type="OrthoDB" id="9801641at2"/>
<dbReference type="EMBL" id="AUZI01000027">
    <property type="protein sequence ID" value="KID48293.1"/>
    <property type="molecule type" value="Genomic_DNA"/>
</dbReference>
<dbReference type="GO" id="GO:0006526">
    <property type="term" value="P:L-arginine biosynthetic process"/>
    <property type="evidence" value="ECO:0007669"/>
    <property type="project" value="UniProtKB-UniRule"/>
</dbReference>
<keyword evidence="4 9" id="KW-0055">Arginine biosynthesis</keyword>
<evidence type="ECO:0000256" key="4">
    <source>
        <dbReference type="ARBA" id="ARBA00022571"/>
    </source>
</evidence>
<evidence type="ECO:0000313" key="13">
    <source>
        <dbReference type="Proteomes" id="UP000031184"/>
    </source>
</evidence>
<dbReference type="AlphaFoldDB" id="A0A017H4K2"/>
<dbReference type="Gene3D" id="3.90.1260.10">
    <property type="entry name" value="Argininosuccinate synthetase, chain A, domain 2"/>
    <property type="match status" value="1"/>
</dbReference>
<keyword evidence="7 9" id="KW-0547">Nucleotide-binding</keyword>
<dbReference type="Pfam" id="PF20979">
    <property type="entry name" value="Arginosuc_syn_C"/>
    <property type="match status" value="1"/>
</dbReference>
<keyword evidence="9" id="KW-0963">Cytoplasm</keyword>
<dbReference type="PATRIC" id="fig|1226633.4.peg.2293"/>
<feature type="binding site" evidence="9">
    <location>
        <position position="123"/>
    </location>
    <ligand>
        <name>L-aspartate</name>
        <dbReference type="ChEBI" id="CHEBI:29991"/>
    </ligand>
</feature>
<protein>
    <recommendedName>
        <fullName evidence="3 9">Argininosuccinate synthase</fullName>
        <ecNumber evidence="3 9">6.3.4.5</ecNumber>
    </recommendedName>
    <alternativeName>
        <fullName evidence="9">Citrulline--aspartate ligase</fullName>
    </alternativeName>
</protein>
<feature type="binding site" evidence="9">
    <location>
        <position position="177"/>
    </location>
    <ligand>
        <name>L-citrulline</name>
        <dbReference type="ChEBI" id="CHEBI:57743"/>
    </ligand>
</feature>
<feature type="binding site" evidence="9">
    <location>
        <position position="275"/>
    </location>
    <ligand>
        <name>L-citrulline</name>
        <dbReference type="ChEBI" id="CHEBI:57743"/>
    </ligand>
</feature>
<feature type="domain" description="Arginosuccinate synthase-like N-terminal" evidence="10">
    <location>
        <begin position="5"/>
        <end position="165"/>
    </location>
</feature>
<dbReference type="FunFam" id="3.90.1260.10:FF:000007">
    <property type="entry name" value="Argininosuccinate synthase"/>
    <property type="match status" value="1"/>
</dbReference>
<dbReference type="InterPro" id="IPR048267">
    <property type="entry name" value="Arginosuc_syn_N"/>
</dbReference>
<dbReference type="PROSITE" id="PS00564">
    <property type="entry name" value="ARGININOSUCCIN_SYN_1"/>
    <property type="match status" value="1"/>
</dbReference>
<dbReference type="GO" id="GO:0000050">
    <property type="term" value="P:urea cycle"/>
    <property type="evidence" value="ECO:0007669"/>
    <property type="project" value="TreeGrafter"/>
</dbReference>
<keyword evidence="8 9" id="KW-0067">ATP-binding</keyword>
<evidence type="ECO:0000313" key="12">
    <source>
        <dbReference type="EMBL" id="KID48293.1"/>
    </source>
</evidence>
<evidence type="ECO:0000256" key="5">
    <source>
        <dbReference type="ARBA" id="ARBA00022598"/>
    </source>
</evidence>
<gene>
    <name evidence="9" type="primary">argG</name>
    <name evidence="12" type="ORF">C095_11305</name>
</gene>
<feature type="binding site" evidence="9">
    <location>
        <position position="87"/>
    </location>
    <ligand>
        <name>L-citrulline</name>
        <dbReference type="ChEBI" id="CHEBI:57743"/>
    </ligand>
</feature>
<keyword evidence="5 9" id="KW-0436">Ligase</keyword>
<comment type="subunit">
    <text evidence="2 9">Homotetramer.</text>
</comment>
<dbReference type="GO" id="GO:0004055">
    <property type="term" value="F:argininosuccinate synthase activity"/>
    <property type="evidence" value="ECO:0007669"/>
    <property type="project" value="UniProtKB-UniRule"/>
</dbReference>
<dbReference type="InterPro" id="IPR023434">
    <property type="entry name" value="Arginosuc_synth_type_1_subfam"/>
</dbReference>
<evidence type="ECO:0000256" key="2">
    <source>
        <dbReference type="ARBA" id="ARBA00011881"/>
    </source>
</evidence>
<dbReference type="CDD" id="cd01999">
    <property type="entry name" value="ASS"/>
    <property type="match status" value="1"/>
</dbReference>
<feature type="binding site" evidence="9">
    <location>
        <position position="119"/>
    </location>
    <ligand>
        <name>L-aspartate</name>
        <dbReference type="ChEBI" id="CHEBI:29991"/>
    </ligand>
</feature>
<evidence type="ECO:0000256" key="6">
    <source>
        <dbReference type="ARBA" id="ARBA00022605"/>
    </source>
</evidence>
<comment type="caution">
    <text evidence="9">Lacks conserved residue(s) required for the propagation of feature annotation.</text>
</comment>
<dbReference type="FunFam" id="3.40.50.620:FF:000019">
    <property type="entry name" value="Argininosuccinate synthase"/>
    <property type="match status" value="1"/>
</dbReference>
<dbReference type="Proteomes" id="UP000031184">
    <property type="component" value="Unassembled WGS sequence"/>
</dbReference>
<dbReference type="Gene3D" id="3.40.50.620">
    <property type="entry name" value="HUPs"/>
    <property type="match status" value="1"/>
</dbReference>
<dbReference type="EC" id="6.3.4.5" evidence="3 9"/>
<comment type="subcellular location">
    <subcellularLocation>
        <location evidence="9">Cytoplasm</location>
    </subcellularLocation>
</comment>
<dbReference type="PROSITE" id="PS00565">
    <property type="entry name" value="ARGININOSUCCIN_SYN_2"/>
    <property type="match status" value="1"/>
</dbReference>
<dbReference type="InterPro" id="IPR014729">
    <property type="entry name" value="Rossmann-like_a/b/a_fold"/>
</dbReference>
<evidence type="ECO:0000256" key="1">
    <source>
        <dbReference type="ARBA" id="ARBA00004967"/>
    </source>
</evidence>
<comment type="catalytic activity">
    <reaction evidence="9">
        <text>L-citrulline + L-aspartate + ATP = 2-(N(omega)-L-arginino)succinate + AMP + diphosphate + H(+)</text>
        <dbReference type="Rhea" id="RHEA:10932"/>
        <dbReference type="ChEBI" id="CHEBI:15378"/>
        <dbReference type="ChEBI" id="CHEBI:29991"/>
        <dbReference type="ChEBI" id="CHEBI:30616"/>
        <dbReference type="ChEBI" id="CHEBI:33019"/>
        <dbReference type="ChEBI" id="CHEBI:57472"/>
        <dbReference type="ChEBI" id="CHEBI:57743"/>
        <dbReference type="ChEBI" id="CHEBI:456215"/>
        <dbReference type="EC" id="6.3.4.5"/>
    </reaction>
</comment>